<evidence type="ECO:0000256" key="3">
    <source>
        <dbReference type="ARBA" id="ARBA00023157"/>
    </source>
</evidence>
<name>A0A1F5VY30_9BACT</name>
<dbReference type="GO" id="GO:0005576">
    <property type="term" value="C:extracellular region"/>
    <property type="evidence" value="ECO:0007669"/>
    <property type="project" value="TreeGrafter"/>
</dbReference>
<dbReference type="InterPro" id="IPR050653">
    <property type="entry name" value="Prot_Inhib_GrowthFact_Antg"/>
</dbReference>
<dbReference type="CDD" id="cd00104">
    <property type="entry name" value="KAZAL_FS"/>
    <property type="match status" value="1"/>
</dbReference>
<dbReference type="STRING" id="1817863.A2Y62_02790"/>
<dbReference type="Pfam" id="PF00050">
    <property type="entry name" value="Kazal_1"/>
    <property type="match status" value="1"/>
</dbReference>
<protein>
    <recommendedName>
        <fullName evidence="5">Kazal-like domain-containing protein</fullName>
    </recommendedName>
</protein>
<dbReference type="EMBL" id="MFGW01000006">
    <property type="protein sequence ID" value="OGF68268.1"/>
    <property type="molecule type" value="Genomic_DNA"/>
</dbReference>
<dbReference type="Proteomes" id="UP000178943">
    <property type="component" value="Unassembled WGS sequence"/>
</dbReference>
<dbReference type="SMART" id="SM00280">
    <property type="entry name" value="KAZAL"/>
    <property type="match status" value="2"/>
</dbReference>
<dbReference type="PANTHER" id="PTHR10913:SF45">
    <property type="entry name" value="FOLLISTATIN, ISOFORM A-RELATED"/>
    <property type="match status" value="1"/>
</dbReference>
<dbReference type="AlphaFoldDB" id="A0A1F5VY30"/>
<feature type="domain" description="Kazal-like" evidence="5">
    <location>
        <begin position="171"/>
        <end position="221"/>
    </location>
</feature>
<feature type="compositionally biased region" description="Basic and acidic residues" evidence="4">
    <location>
        <begin position="216"/>
        <end position="229"/>
    </location>
</feature>
<dbReference type="SUPFAM" id="SSF100895">
    <property type="entry name" value="Kazal-type serine protease inhibitors"/>
    <property type="match status" value="2"/>
</dbReference>
<accession>A0A1F5VY30</accession>
<evidence type="ECO:0000256" key="4">
    <source>
        <dbReference type="SAM" id="MobiDB-lite"/>
    </source>
</evidence>
<sequence length="241" mass="26342">MTKWSSKCIFSNRWMLSACLLIVITVCAMMIADNSTQLMAQTQKPIPQNQKSVPKVKSCGGIVHNPCDRGEYCDITVLNSCDGADLPGTCKLLPRTCTADMRPVCGCDGKTYNNDCNRLIAQVQKAYDGQCRVPAKTTTIPSPKQCGGIVNQPCDKGQYCDITVLEACNGADLPGICKLVPAGCADHLIYQVCGCDGKTYDNDCYRLMAQVQKSHDGRCSRQRDTKEAETEPAPEEAERKK</sequence>
<dbReference type="PANTHER" id="PTHR10913">
    <property type="entry name" value="FOLLISTATIN-RELATED"/>
    <property type="match status" value="1"/>
</dbReference>
<feature type="domain" description="Kazal-like" evidence="5">
    <location>
        <begin position="84"/>
        <end position="133"/>
    </location>
</feature>
<evidence type="ECO:0000259" key="5">
    <source>
        <dbReference type="PROSITE" id="PS51465"/>
    </source>
</evidence>
<dbReference type="Gene3D" id="3.30.60.30">
    <property type="match status" value="2"/>
</dbReference>
<comment type="caution">
    <text evidence="6">The sequence shown here is derived from an EMBL/GenBank/DDBJ whole genome shotgun (WGS) entry which is preliminary data.</text>
</comment>
<keyword evidence="1" id="KW-0646">Protease inhibitor</keyword>
<keyword evidence="3" id="KW-1015">Disulfide bond</keyword>
<evidence type="ECO:0000313" key="7">
    <source>
        <dbReference type="Proteomes" id="UP000178943"/>
    </source>
</evidence>
<proteinExistence type="predicted"/>
<dbReference type="PROSITE" id="PS51465">
    <property type="entry name" value="KAZAL_2"/>
    <property type="match status" value="2"/>
</dbReference>
<evidence type="ECO:0000256" key="2">
    <source>
        <dbReference type="ARBA" id="ARBA00022900"/>
    </source>
</evidence>
<gene>
    <name evidence="6" type="ORF">A2Y62_02790</name>
</gene>
<organism evidence="6 7">
    <name type="scientific">Candidatus Fischerbacteria bacterium RBG_13_37_8</name>
    <dbReference type="NCBI Taxonomy" id="1817863"/>
    <lineage>
        <taxon>Bacteria</taxon>
        <taxon>Candidatus Fischeribacteriota</taxon>
    </lineage>
</organism>
<feature type="region of interest" description="Disordered" evidence="4">
    <location>
        <begin position="216"/>
        <end position="241"/>
    </location>
</feature>
<dbReference type="InterPro" id="IPR036058">
    <property type="entry name" value="Kazal_dom_sf"/>
</dbReference>
<dbReference type="InterPro" id="IPR002350">
    <property type="entry name" value="Kazal_dom"/>
</dbReference>
<keyword evidence="2" id="KW-0722">Serine protease inhibitor</keyword>
<evidence type="ECO:0000256" key="1">
    <source>
        <dbReference type="ARBA" id="ARBA00022690"/>
    </source>
</evidence>
<evidence type="ECO:0000313" key="6">
    <source>
        <dbReference type="EMBL" id="OGF68268.1"/>
    </source>
</evidence>
<dbReference type="Pfam" id="PF07648">
    <property type="entry name" value="Kazal_2"/>
    <property type="match status" value="1"/>
</dbReference>
<reference evidence="6 7" key="1">
    <citation type="journal article" date="2016" name="Nat. Commun.">
        <title>Thousands of microbial genomes shed light on interconnected biogeochemical processes in an aquifer system.</title>
        <authorList>
            <person name="Anantharaman K."/>
            <person name="Brown C.T."/>
            <person name="Hug L.A."/>
            <person name="Sharon I."/>
            <person name="Castelle C.J."/>
            <person name="Probst A.J."/>
            <person name="Thomas B.C."/>
            <person name="Singh A."/>
            <person name="Wilkins M.J."/>
            <person name="Karaoz U."/>
            <person name="Brodie E.L."/>
            <person name="Williams K.H."/>
            <person name="Hubbard S.S."/>
            <person name="Banfield J.F."/>
        </authorList>
    </citation>
    <scope>NUCLEOTIDE SEQUENCE [LARGE SCALE GENOMIC DNA]</scope>
</reference>